<proteinExistence type="predicted"/>
<dbReference type="AlphaFoldDB" id="A0A511B871"/>
<keyword evidence="3" id="KW-1185">Reference proteome</keyword>
<feature type="region of interest" description="Disordered" evidence="1">
    <location>
        <begin position="34"/>
        <end position="62"/>
    </location>
</feature>
<evidence type="ECO:0000313" key="3">
    <source>
        <dbReference type="Proteomes" id="UP000321079"/>
    </source>
</evidence>
<comment type="caution">
    <text evidence="2">The sequence shown here is derived from an EMBL/GenBank/DDBJ whole genome shotgun (WGS) entry which is preliminary data.</text>
</comment>
<evidence type="ECO:0000256" key="1">
    <source>
        <dbReference type="SAM" id="MobiDB-lite"/>
    </source>
</evidence>
<reference evidence="2 3" key="1">
    <citation type="submission" date="2019-07" db="EMBL/GenBank/DDBJ databases">
        <title>Whole genome shotgun sequence of Gluconobacter kanchanaburiensis NBRC 103587.</title>
        <authorList>
            <person name="Hosoyama A."/>
            <person name="Uohara A."/>
            <person name="Ohji S."/>
            <person name="Ichikawa N."/>
        </authorList>
    </citation>
    <scope>NUCLEOTIDE SEQUENCE [LARGE SCALE GENOMIC DNA]</scope>
    <source>
        <strain evidence="2 3">NBRC 103587</strain>
    </source>
</reference>
<protein>
    <submittedName>
        <fullName evidence="2">Uncharacterized protein</fullName>
    </submittedName>
</protein>
<evidence type="ECO:0000313" key="2">
    <source>
        <dbReference type="EMBL" id="GEK96619.1"/>
    </source>
</evidence>
<name>A0A511B871_9PROT</name>
<dbReference type="Proteomes" id="UP000321079">
    <property type="component" value="Unassembled WGS sequence"/>
</dbReference>
<sequence length="62" mass="7554">MLVRIGIHEGLDDADHAPACQSIFQQRYIRRFEDQKRQMSTRQEQRTRKRKKADPWRDIREG</sequence>
<accession>A0A511B871</accession>
<feature type="compositionally biased region" description="Basic and acidic residues" evidence="1">
    <location>
        <begin position="53"/>
        <end position="62"/>
    </location>
</feature>
<dbReference type="EMBL" id="BJVA01000009">
    <property type="protein sequence ID" value="GEK96619.1"/>
    <property type="molecule type" value="Genomic_DNA"/>
</dbReference>
<organism evidence="2 3">
    <name type="scientific">Gluconobacter kanchanaburiensis NBRC 103587</name>
    <dbReference type="NCBI Taxonomy" id="1307948"/>
    <lineage>
        <taxon>Bacteria</taxon>
        <taxon>Pseudomonadati</taxon>
        <taxon>Pseudomonadota</taxon>
        <taxon>Alphaproteobacteria</taxon>
        <taxon>Acetobacterales</taxon>
        <taxon>Acetobacteraceae</taxon>
        <taxon>Gluconobacter</taxon>
    </lineage>
</organism>
<gene>
    <name evidence="2" type="ORF">GKA01_18160</name>
</gene>